<accession>A0A9D4KQG5</accession>
<keyword evidence="1" id="KW-0472">Membrane</keyword>
<feature type="transmembrane region" description="Helical" evidence="1">
    <location>
        <begin position="61"/>
        <end position="81"/>
    </location>
</feature>
<protein>
    <recommendedName>
        <fullName evidence="4">G-protein coupled receptors family 1 profile domain-containing protein</fullName>
    </recommendedName>
</protein>
<dbReference type="AlphaFoldDB" id="A0A9D4KQG5"/>
<dbReference type="PANTHER" id="PTHR46641:SF2">
    <property type="entry name" value="FMRFAMIDE RECEPTOR"/>
    <property type="match status" value="1"/>
</dbReference>
<keyword evidence="1" id="KW-0812">Transmembrane</keyword>
<evidence type="ECO:0000313" key="3">
    <source>
        <dbReference type="Proteomes" id="UP000828390"/>
    </source>
</evidence>
<dbReference type="EMBL" id="JAIWYP010000003">
    <property type="protein sequence ID" value="KAH3844177.1"/>
    <property type="molecule type" value="Genomic_DNA"/>
</dbReference>
<dbReference type="InterPro" id="IPR052954">
    <property type="entry name" value="GPCR-Ligand_Int"/>
</dbReference>
<keyword evidence="3" id="KW-1185">Reference proteome</keyword>
<dbReference type="Proteomes" id="UP000828390">
    <property type="component" value="Unassembled WGS sequence"/>
</dbReference>
<feature type="transmembrane region" description="Helical" evidence="1">
    <location>
        <begin position="87"/>
        <end position="105"/>
    </location>
</feature>
<dbReference type="SUPFAM" id="SSF81321">
    <property type="entry name" value="Family A G protein-coupled receptor-like"/>
    <property type="match status" value="1"/>
</dbReference>
<organism evidence="2 3">
    <name type="scientific">Dreissena polymorpha</name>
    <name type="common">Zebra mussel</name>
    <name type="synonym">Mytilus polymorpha</name>
    <dbReference type="NCBI Taxonomy" id="45954"/>
    <lineage>
        <taxon>Eukaryota</taxon>
        <taxon>Metazoa</taxon>
        <taxon>Spiralia</taxon>
        <taxon>Lophotrochozoa</taxon>
        <taxon>Mollusca</taxon>
        <taxon>Bivalvia</taxon>
        <taxon>Autobranchia</taxon>
        <taxon>Heteroconchia</taxon>
        <taxon>Euheterodonta</taxon>
        <taxon>Imparidentia</taxon>
        <taxon>Neoheterodontei</taxon>
        <taxon>Myida</taxon>
        <taxon>Dreissenoidea</taxon>
        <taxon>Dreissenidae</taxon>
        <taxon>Dreissena</taxon>
    </lineage>
</organism>
<gene>
    <name evidence="2" type="ORF">DPMN_086432</name>
</gene>
<keyword evidence="1" id="KW-1133">Transmembrane helix</keyword>
<reference evidence="2" key="1">
    <citation type="journal article" date="2019" name="bioRxiv">
        <title>The Genome of the Zebra Mussel, Dreissena polymorpha: A Resource for Invasive Species Research.</title>
        <authorList>
            <person name="McCartney M.A."/>
            <person name="Auch B."/>
            <person name="Kono T."/>
            <person name="Mallez S."/>
            <person name="Zhang Y."/>
            <person name="Obille A."/>
            <person name="Becker A."/>
            <person name="Abrahante J.E."/>
            <person name="Garbe J."/>
            <person name="Badalamenti J.P."/>
            <person name="Herman A."/>
            <person name="Mangelson H."/>
            <person name="Liachko I."/>
            <person name="Sullivan S."/>
            <person name="Sone E.D."/>
            <person name="Koren S."/>
            <person name="Silverstein K.A.T."/>
            <person name="Beckman K.B."/>
            <person name="Gohl D.M."/>
        </authorList>
    </citation>
    <scope>NUCLEOTIDE SEQUENCE</scope>
    <source>
        <strain evidence="2">Duluth1</strain>
        <tissue evidence="2">Whole animal</tissue>
    </source>
</reference>
<proteinExistence type="predicted"/>
<evidence type="ECO:0000313" key="2">
    <source>
        <dbReference type="EMBL" id="KAH3844177.1"/>
    </source>
</evidence>
<dbReference type="PANTHER" id="PTHR46641">
    <property type="entry name" value="FMRFAMIDE RECEPTOR-RELATED"/>
    <property type="match status" value="1"/>
</dbReference>
<dbReference type="Gene3D" id="1.20.1070.10">
    <property type="entry name" value="Rhodopsin 7-helix transmembrane proteins"/>
    <property type="match status" value="1"/>
</dbReference>
<sequence>MKEYYDLNDYVYHWIDFTLIFGTPFPLLLIGNVTVVVQLARSRSRRQRMNISGQARDTRPVSILMISLCVLFVFTITPVSVGMVNDVAVLVSYFNATFNFVIYVFSGSKFRAELRSLLCCMATQCTSLFVS</sequence>
<reference evidence="2" key="2">
    <citation type="submission" date="2020-11" db="EMBL/GenBank/DDBJ databases">
        <authorList>
            <person name="McCartney M.A."/>
            <person name="Auch B."/>
            <person name="Kono T."/>
            <person name="Mallez S."/>
            <person name="Becker A."/>
            <person name="Gohl D.M."/>
            <person name="Silverstein K.A.T."/>
            <person name="Koren S."/>
            <person name="Bechman K.B."/>
            <person name="Herman A."/>
            <person name="Abrahante J.E."/>
            <person name="Garbe J."/>
        </authorList>
    </citation>
    <scope>NUCLEOTIDE SEQUENCE</scope>
    <source>
        <strain evidence="2">Duluth1</strain>
        <tissue evidence="2">Whole animal</tissue>
    </source>
</reference>
<evidence type="ECO:0008006" key="4">
    <source>
        <dbReference type="Google" id="ProtNLM"/>
    </source>
</evidence>
<comment type="caution">
    <text evidence="2">The sequence shown here is derived from an EMBL/GenBank/DDBJ whole genome shotgun (WGS) entry which is preliminary data.</text>
</comment>
<feature type="transmembrane region" description="Helical" evidence="1">
    <location>
        <begin position="20"/>
        <end position="40"/>
    </location>
</feature>
<name>A0A9D4KQG5_DREPO</name>
<evidence type="ECO:0000256" key="1">
    <source>
        <dbReference type="SAM" id="Phobius"/>
    </source>
</evidence>